<evidence type="ECO:0000256" key="5">
    <source>
        <dbReference type="ARBA" id="ARBA00022989"/>
    </source>
</evidence>
<evidence type="ECO:0000256" key="2">
    <source>
        <dbReference type="ARBA" id="ARBA00008170"/>
    </source>
</evidence>
<dbReference type="OrthoDB" id="407410at2759"/>
<keyword evidence="3" id="KW-0813">Transport</keyword>
<evidence type="ECO:0000256" key="3">
    <source>
        <dbReference type="ARBA" id="ARBA00022448"/>
    </source>
</evidence>
<feature type="transmembrane region" description="Helical" evidence="8">
    <location>
        <begin position="423"/>
        <end position="442"/>
    </location>
</feature>
<feature type="transmembrane region" description="Helical" evidence="8">
    <location>
        <begin position="505"/>
        <end position="526"/>
    </location>
</feature>
<evidence type="ECO:0000256" key="7">
    <source>
        <dbReference type="SAM" id="MobiDB-lite"/>
    </source>
</evidence>
<reference evidence="11 12" key="1">
    <citation type="submission" date="2016-07" db="EMBL/GenBank/DDBJ databases">
        <title>Pervasive Adenine N6-methylation of Active Genes in Fungi.</title>
        <authorList>
            <consortium name="DOE Joint Genome Institute"/>
            <person name="Mondo S.J."/>
            <person name="Dannebaum R.O."/>
            <person name="Kuo R.C."/>
            <person name="Labutti K."/>
            <person name="Haridas S."/>
            <person name="Kuo A."/>
            <person name="Salamov A."/>
            <person name="Ahrendt S.R."/>
            <person name="Lipzen A."/>
            <person name="Sullivan W."/>
            <person name="Andreopoulos W.B."/>
            <person name="Clum A."/>
            <person name="Lindquist E."/>
            <person name="Daum C."/>
            <person name="Ramamoorthy G.K."/>
            <person name="Gryganskyi A."/>
            <person name="Culley D."/>
            <person name="Magnuson J.K."/>
            <person name="James T.Y."/>
            <person name="O'Malley M.A."/>
            <person name="Stajich J.E."/>
            <person name="Spatafora J.W."/>
            <person name="Visel A."/>
            <person name="Grigoriev I.V."/>
        </authorList>
    </citation>
    <scope>NUCLEOTIDE SEQUENCE [LARGE SCALE GENOMIC DNA]</scope>
    <source>
        <strain evidence="11 12">NRRL 2496</strain>
    </source>
</reference>
<dbReference type="EMBL" id="MCGN01000002">
    <property type="protein sequence ID" value="ORZ00149.1"/>
    <property type="molecule type" value="Genomic_DNA"/>
</dbReference>
<dbReference type="STRING" id="13706.A0A1X2HLC4"/>
<dbReference type="OMA" id="VKQPIDM"/>
<feature type="domain" description="Sodium/calcium exchanger membrane region" evidence="10">
    <location>
        <begin position="539"/>
        <end position="687"/>
    </location>
</feature>
<evidence type="ECO:0000313" key="11">
    <source>
        <dbReference type="EMBL" id="ORZ00149.1"/>
    </source>
</evidence>
<proteinExistence type="inferred from homology"/>
<feature type="chain" id="PRO_5012213987" evidence="9">
    <location>
        <begin position="26"/>
        <end position="694"/>
    </location>
</feature>
<dbReference type="Proteomes" id="UP000242180">
    <property type="component" value="Unassembled WGS sequence"/>
</dbReference>
<feature type="signal peptide" evidence="9">
    <location>
        <begin position="1"/>
        <end position="25"/>
    </location>
</feature>
<evidence type="ECO:0000256" key="1">
    <source>
        <dbReference type="ARBA" id="ARBA00004141"/>
    </source>
</evidence>
<evidence type="ECO:0000256" key="6">
    <source>
        <dbReference type="ARBA" id="ARBA00023136"/>
    </source>
</evidence>
<name>A0A1X2HLC4_SYNRA</name>
<evidence type="ECO:0000256" key="9">
    <source>
        <dbReference type="SAM" id="SignalP"/>
    </source>
</evidence>
<dbReference type="InterPro" id="IPR044880">
    <property type="entry name" value="NCX_ion-bd_dom_sf"/>
</dbReference>
<evidence type="ECO:0000256" key="4">
    <source>
        <dbReference type="ARBA" id="ARBA00022692"/>
    </source>
</evidence>
<comment type="caution">
    <text evidence="11">The sequence shown here is derived from an EMBL/GenBank/DDBJ whole genome shotgun (WGS) entry which is preliminary data.</text>
</comment>
<feature type="domain" description="Sodium/calcium exchanger membrane region" evidence="10">
    <location>
        <begin position="100"/>
        <end position="239"/>
    </location>
</feature>
<comment type="subcellular location">
    <subcellularLocation>
        <location evidence="1">Membrane</location>
        <topology evidence="1">Multi-pass membrane protein</topology>
    </subcellularLocation>
</comment>
<feature type="transmembrane region" description="Helical" evidence="8">
    <location>
        <begin position="221"/>
        <end position="244"/>
    </location>
</feature>
<dbReference type="Pfam" id="PF01699">
    <property type="entry name" value="Na_Ca_ex"/>
    <property type="match status" value="2"/>
</dbReference>
<feature type="transmembrane region" description="Helical" evidence="8">
    <location>
        <begin position="93"/>
        <end position="112"/>
    </location>
</feature>
<keyword evidence="5 8" id="KW-1133">Transmembrane helix</keyword>
<dbReference type="GO" id="GO:0016020">
    <property type="term" value="C:membrane"/>
    <property type="evidence" value="ECO:0007669"/>
    <property type="project" value="UniProtKB-SubCell"/>
</dbReference>
<feature type="region of interest" description="Disordered" evidence="7">
    <location>
        <begin position="338"/>
        <end position="376"/>
    </location>
</feature>
<comment type="similarity">
    <text evidence="2">Belongs to the Ca(2+):cation antiporter (CaCA) (TC 2.A.19) family.</text>
</comment>
<feature type="transmembrane region" description="Helical" evidence="8">
    <location>
        <begin position="601"/>
        <end position="626"/>
    </location>
</feature>
<evidence type="ECO:0000259" key="10">
    <source>
        <dbReference type="Pfam" id="PF01699"/>
    </source>
</evidence>
<keyword evidence="6 8" id="KW-0472">Membrane</keyword>
<dbReference type="Gene3D" id="1.20.1420.30">
    <property type="entry name" value="NCX, central ion-binding region"/>
    <property type="match status" value="2"/>
</dbReference>
<dbReference type="PANTHER" id="PTHR12266:SF0">
    <property type="entry name" value="MITOCHONDRIAL SODIUM_CALCIUM EXCHANGER PROTEIN"/>
    <property type="match status" value="1"/>
</dbReference>
<dbReference type="PANTHER" id="PTHR12266">
    <property type="entry name" value="NA+/CA2+ K+ INDEPENDENT EXCHANGER"/>
    <property type="match status" value="1"/>
</dbReference>
<dbReference type="InterPro" id="IPR051359">
    <property type="entry name" value="CaCA_antiporter"/>
</dbReference>
<feature type="transmembrane region" description="Helical" evidence="8">
    <location>
        <begin position="671"/>
        <end position="689"/>
    </location>
</feature>
<dbReference type="GO" id="GO:0006874">
    <property type="term" value="P:intracellular calcium ion homeostasis"/>
    <property type="evidence" value="ECO:0007669"/>
    <property type="project" value="TreeGrafter"/>
</dbReference>
<feature type="transmembrane region" description="Helical" evidence="8">
    <location>
        <begin position="559"/>
        <end position="581"/>
    </location>
</feature>
<evidence type="ECO:0000313" key="12">
    <source>
        <dbReference type="Proteomes" id="UP000242180"/>
    </source>
</evidence>
<organism evidence="11 12">
    <name type="scientific">Syncephalastrum racemosum</name>
    <name type="common">Filamentous fungus</name>
    <dbReference type="NCBI Taxonomy" id="13706"/>
    <lineage>
        <taxon>Eukaryota</taxon>
        <taxon>Fungi</taxon>
        <taxon>Fungi incertae sedis</taxon>
        <taxon>Mucoromycota</taxon>
        <taxon>Mucoromycotina</taxon>
        <taxon>Mucoromycetes</taxon>
        <taxon>Mucorales</taxon>
        <taxon>Syncephalastraceae</taxon>
        <taxon>Syncephalastrum</taxon>
    </lineage>
</organism>
<feature type="transmembrane region" description="Helical" evidence="8">
    <location>
        <begin position="638"/>
        <end position="659"/>
    </location>
</feature>
<evidence type="ECO:0000256" key="8">
    <source>
        <dbReference type="SAM" id="Phobius"/>
    </source>
</evidence>
<keyword evidence="4 8" id="KW-0812">Transmembrane</keyword>
<feature type="transmembrane region" description="Helical" evidence="8">
    <location>
        <begin position="532"/>
        <end position="552"/>
    </location>
</feature>
<dbReference type="InParanoid" id="A0A1X2HLC4"/>
<keyword evidence="12" id="KW-1185">Reference proteome</keyword>
<dbReference type="GO" id="GO:0008324">
    <property type="term" value="F:monoatomic cation transmembrane transporter activity"/>
    <property type="evidence" value="ECO:0007669"/>
    <property type="project" value="TreeGrafter"/>
</dbReference>
<dbReference type="AlphaFoldDB" id="A0A1X2HLC4"/>
<sequence>MSVGRTTAILIALLVVSHTITHVWHSTSSSSSYSSSSRLFKRSEPDPSAYQCEAIKDQADQCAYALEYCSGVTPGVVNYIQFYYCAASGARPVVVLVLCAWLLFLFGFVGIAASDFFCPNLQTIASALHLSESLTGVTFLAFGNGSPDLFSTFSAMNSNMGSLALGELIGAASFIVSVIAGSMCAIKPFRTKKFSFFRDVSFFMLSIFLVLAIVSDGLIHIYEAILLILFYALYVAVVVGGNYYMKRRSNYRNLVERARLEYEENGGEMDTLLRENGWEDQEIQGDEMELYDEGFETEGYQGEYQDRRRPAHPKLRIRTSLFSAIEFKDVVQSLQQSSTRMYTRSHPEQDTDSVPMSPRGHHEQQEQRETSLHLAEEPRDLRLGRIRLPADTLARWNIDVRDIMFHLFPSLDGIGQKSLAGKVSSLLSAPVIFLLAITLPVVREDLKAQGIRLDEDAMAMLDDGAVTELGESTSVWSRWLTAVQLVCAPLFAATVLVMSGLPAAILLPVAAGVGILLSGAFWATTLPHRQPPLYWMMCFVGFGVAILWIYVIANEVVSVLQAIGMALGISDAILGLTVFALGNSLGDLVANVTMARLGYPMMAMSACFGGPMLNIMLGVGMGATYVTSQRQEPYAIDVSSTILVSATGLLVVLISMLVIVPLSHFRMSRMLGFASIGVYLICTAINLYIEITRS</sequence>
<keyword evidence="9" id="KW-0732">Signal</keyword>
<feature type="transmembrane region" description="Helical" evidence="8">
    <location>
        <begin position="479"/>
        <end position="498"/>
    </location>
</feature>
<feature type="transmembrane region" description="Helical" evidence="8">
    <location>
        <begin position="196"/>
        <end position="215"/>
    </location>
</feature>
<dbReference type="InterPro" id="IPR004837">
    <property type="entry name" value="NaCa_Exmemb"/>
</dbReference>
<feature type="compositionally biased region" description="Basic and acidic residues" evidence="7">
    <location>
        <begin position="360"/>
        <end position="376"/>
    </location>
</feature>
<accession>A0A1X2HLC4</accession>
<feature type="transmembrane region" description="Helical" evidence="8">
    <location>
        <begin position="163"/>
        <end position="184"/>
    </location>
</feature>
<gene>
    <name evidence="11" type="ORF">BCR43DRAFT_521231</name>
</gene>
<dbReference type="FunCoup" id="A0A1X2HLC4">
    <property type="interactions" value="44"/>
</dbReference>
<protein>
    <submittedName>
        <fullName evidence="11">Sodium/calcium exchanger protein-domain-containing protein</fullName>
    </submittedName>
</protein>